<dbReference type="EMBL" id="SEHH01000040">
    <property type="protein sequence ID" value="TBX47084.1"/>
    <property type="molecule type" value="Genomic_DNA"/>
</dbReference>
<proteinExistence type="predicted"/>
<dbReference type="Gene3D" id="3.90.176.10">
    <property type="entry name" value="Toxin ADP-ribosyltransferase, Chain A, domain 1"/>
    <property type="match status" value="1"/>
</dbReference>
<dbReference type="AlphaFoldDB" id="A0A4Q9Y2D7"/>
<name>A0A4Q9Y2D7_9LACO</name>
<dbReference type="Proteomes" id="UP000292648">
    <property type="component" value="Unassembled WGS sequence"/>
</dbReference>
<comment type="caution">
    <text evidence="1">The sequence shown here is derived from an EMBL/GenBank/DDBJ whole genome shotgun (WGS) entry which is preliminary data.</text>
</comment>
<evidence type="ECO:0000313" key="1">
    <source>
        <dbReference type="EMBL" id="TBX47084.1"/>
    </source>
</evidence>
<reference evidence="1 2" key="1">
    <citation type="submission" date="2019-01" db="EMBL/GenBank/DDBJ databases">
        <title>Draft genome sequence of Lactobacillus paraplantarum OSY-TC318, a Producer of the novel lantibiotic Paraplantaracin TC318.</title>
        <authorList>
            <person name="Hussein W.E."/>
            <person name="Huang E."/>
            <person name="Yousef A.E."/>
        </authorList>
    </citation>
    <scope>NUCLEOTIDE SEQUENCE [LARGE SCALE GENOMIC DNA]</scope>
    <source>
        <strain evidence="1 2">OSY-TC318</strain>
    </source>
</reference>
<sequence>MYNEADTLRMIIVRSHSGADLKDFNDAEKEVLFKRNVKFKIISQYLLNGKPIMEVEEVEQ</sequence>
<dbReference type="SUPFAM" id="SSF56399">
    <property type="entry name" value="ADP-ribosylation"/>
    <property type="match status" value="1"/>
</dbReference>
<evidence type="ECO:0000313" key="2">
    <source>
        <dbReference type="Proteomes" id="UP000292648"/>
    </source>
</evidence>
<protein>
    <submittedName>
        <fullName evidence="1">Uncharacterized protein</fullName>
    </submittedName>
</protein>
<accession>A0A4Q9Y2D7</accession>
<organism evidence="1 2">
    <name type="scientific">Lactiplantibacillus paraplantarum</name>
    <dbReference type="NCBI Taxonomy" id="60520"/>
    <lineage>
        <taxon>Bacteria</taxon>
        <taxon>Bacillati</taxon>
        <taxon>Bacillota</taxon>
        <taxon>Bacilli</taxon>
        <taxon>Lactobacillales</taxon>
        <taxon>Lactobacillaceae</taxon>
        <taxon>Lactiplantibacillus</taxon>
    </lineage>
</organism>
<gene>
    <name evidence="1" type="ORF">EUZ87_05170</name>
</gene>